<evidence type="ECO:0000256" key="12">
    <source>
        <dbReference type="HAMAP-Rule" id="MF_00974"/>
    </source>
</evidence>
<dbReference type="CDD" id="cd03364">
    <property type="entry name" value="TOPRIM_DnaG_primases"/>
    <property type="match status" value="1"/>
</dbReference>
<dbReference type="AlphaFoldDB" id="A0A0G0VPY4"/>
<dbReference type="Gene3D" id="3.90.980.10">
    <property type="entry name" value="DNA primase, catalytic core, N-terminal domain"/>
    <property type="match status" value="1"/>
</dbReference>
<comment type="caution">
    <text evidence="16">The sequence shown here is derived from an EMBL/GenBank/DDBJ whole genome shotgun (WGS) entry which is preliminary data.</text>
</comment>
<dbReference type="Proteomes" id="UP000033947">
    <property type="component" value="Unassembled WGS sequence"/>
</dbReference>
<comment type="domain">
    <text evidence="12">Contains an N-terminal zinc-binding domain, a central core domain that contains the primase activity, and a C-terminal DnaB-binding domain.</text>
</comment>
<dbReference type="Gene3D" id="3.90.580.10">
    <property type="entry name" value="Zinc finger, CHC2-type domain"/>
    <property type="match status" value="1"/>
</dbReference>
<keyword evidence="7 12" id="KW-0863">Zinc-finger</keyword>
<dbReference type="GO" id="GO:0003677">
    <property type="term" value="F:DNA binding"/>
    <property type="evidence" value="ECO:0007669"/>
    <property type="project" value="UniProtKB-KW"/>
</dbReference>
<evidence type="ECO:0000256" key="3">
    <source>
        <dbReference type="ARBA" id="ARBA00022679"/>
    </source>
</evidence>
<keyword evidence="11 12" id="KW-0804">Transcription</keyword>
<dbReference type="InterPro" id="IPR006295">
    <property type="entry name" value="DNA_primase_DnaG"/>
</dbReference>
<evidence type="ECO:0000256" key="8">
    <source>
        <dbReference type="ARBA" id="ARBA00022833"/>
    </source>
</evidence>
<dbReference type="GO" id="GO:0008270">
    <property type="term" value="F:zinc ion binding"/>
    <property type="evidence" value="ECO:0007669"/>
    <property type="project" value="UniProtKB-UniRule"/>
</dbReference>
<gene>
    <name evidence="12" type="primary">dnaG</name>
    <name evidence="16" type="ORF">UU55_C0007G0014</name>
</gene>
<proteinExistence type="inferred from homology"/>
<evidence type="ECO:0000256" key="14">
    <source>
        <dbReference type="PIRSR" id="PIRSR002811-1"/>
    </source>
</evidence>
<dbReference type="InterPro" id="IPR036977">
    <property type="entry name" value="DNA_primase_Znf_CHC2"/>
</dbReference>
<keyword evidence="10 12" id="KW-0238">DNA-binding</keyword>
<dbReference type="InterPro" id="IPR034151">
    <property type="entry name" value="TOPRIM_DnaG_bac"/>
</dbReference>
<dbReference type="InterPro" id="IPR006171">
    <property type="entry name" value="TOPRIM_dom"/>
</dbReference>
<dbReference type="InterPro" id="IPR037068">
    <property type="entry name" value="DNA_primase_core_N_sf"/>
</dbReference>
<evidence type="ECO:0000256" key="5">
    <source>
        <dbReference type="ARBA" id="ARBA00022705"/>
    </source>
</evidence>
<dbReference type="Pfam" id="PF13155">
    <property type="entry name" value="Toprim_2"/>
    <property type="match status" value="1"/>
</dbReference>
<feature type="domain" description="Toprim" evidence="15">
    <location>
        <begin position="251"/>
        <end position="332"/>
    </location>
</feature>
<dbReference type="HAMAP" id="MF_00974">
    <property type="entry name" value="DNA_primase_DnaG"/>
    <property type="match status" value="1"/>
</dbReference>
<dbReference type="GO" id="GO:0006269">
    <property type="term" value="P:DNA replication, synthesis of primer"/>
    <property type="evidence" value="ECO:0007669"/>
    <property type="project" value="UniProtKB-UniRule"/>
</dbReference>
<dbReference type="InterPro" id="IPR019475">
    <property type="entry name" value="DNA_primase_DnaB-bd"/>
</dbReference>
<dbReference type="Pfam" id="PF08275">
    <property type="entry name" value="DNAG_N"/>
    <property type="match status" value="1"/>
</dbReference>
<evidence type="ECO:0000259" key="15">
    <source>
        <dbReference type="PROSITE" id="PS50880"/>
    </source>
</evidence>
<comment type="cofactor">
    <cofactor evidence="12 13 14">
        <name>Zn(2+)</name>
        <dbReference type="ChEBI" id="CHEBI:29105"/>
    </cofactor>
    <text evidence="12 13 14">Binds 1 zinc ion per monomer.</text>
</comment>
<keyword evidence="4 12" id="KW-0548">Nucleotidyltransferase</keyword>
<keyword evidence="1 12" id="KW-0240">DNA-directed RNA polymerase</keyword>
<sequence length="588" mass="66429">MDTINEIKQKIDIVDLVGSYVSLKKAGRNYKGICPFHSENTPSFMVSPELQIYKCFGCGEAGDIFKFVEKIEGIEFSAALEQLAVKAGIKLEKKDYDPESAKRKELYQINNLTAKYYHYVLTKHPEGKIGLQYLTEKRKLTPETIDFFQMGYAPDTWDSLHKFLKKQGIHENEMLDAGVISEKSSGTGYLDKFRGRVVFPFKGIDGNVVGFNGRTILDREPKYMNTAETAVFHKSTFLFNLVNAKIDIKKLGAVIVEGQMDVISAYQEGIKNIVASSGTALAESQLKILQRYTNDLTFCFDADSAGVHAVYRAVEIAEKLGFNIKVTIIPPPYKDLDEVLKADPEKAKIAIRDAVDVYDFYISSTLKVNSKESALGKKLILETLVPVFSKINNPVIVDHYSKMLATELGLSEDTVSTMFKGGSLGGYSDGAGEDDEKLPLLSRDNPEGYFLALLLKADIDIMREYGYKMDVEDFINPIVVNIYEALVAYLKEDRKSFNIKQVIKKAEEGYHDNISELYLWDFDGIIEVNSPQILEREIDSVFKRIKKDSAKRAVRILTEKIKVAELEKDWDLVLKLTKKVEKLKKLFL</sequence>
<dbReference type="InterPro" id="IPR016136">
    <property type="entry name" value="DNA_helicase_N/primase_C"/>
</dbReference>
<dbReference type="Pfam" id="PF10410">
    <property type="entry name" value="DnaB_bind"/>
    <property type="match status" value="1"/>
</dbReference>
<dbReference type="InterPro" id="IPR002694">
    <property type="entry name" value="Znf_CHC2"/>
</dbReference>
<dbReference type="GO" id="GO:0005737">
    <property type="term" value="C:cytoplasm"/>
    <property type="evidence" value="ECO:0007669"/>
    <property type="project" value="TreeGrafter"/>
</dbReference>
<dbReference type="EMBL" id="LCBB01000007">
    <property type="protein sequence ID" value="KKS02969.1"/>
    <property type="molecule type" value="Genomic_DNA"/>
</dbReference>
<dbReference type="PIRSF" id="PIRSF002811">
    <property type="entry name" value="DnaG"/>
    <property type="match status" value="1"/>
</dbReference>
<dbReference type="Pfam" id="PF01807">
    <property type="entry name" value="Zn_ribbon_DnaG"/>
    <property type="match status" value="1"/>
</dbReference>
<organism evidence="16 17">
    <name type="scientific">candidate division WWE3 bacterium GW2011_GWC2_41_23</name>
    <dbReference type="NCBI Taxonomy" id="1619123"/>
    <lineage>
        <taxon>Bacteria</taxon>
        <taxon>Katanobacteria</taxon>
    </lineage>
</organism>
<dbReference type="PROSITE" id="PS50880">
    <property type="entry name" value="TOPRIM"/>
    <property type="match status" value="1"/>
</dbReference>
<evidence type="ECO:0000256" key="1">
    <source>
        <dbReference type="ARBA" id="ARBA00022478"/>
    </source>
</evidence>
<dbReference type="PATRIC" id="fig|1619123.3.peg.550"/>
<dbReference type="GO" id="GO:0000428">
    <property type="term" value="C:DNA-directed RNA polymerase complex"/>
    <property type="evidence" value="ECO:0007669"/>
    <property type="project" value="UniProtKB-KW"/>
</dbReference>
<evidence type="ECO:0000256" key="7">
    <source>
        <dbReference type="ARBA" id="ARBA00022771"/>
    </source>
</evidence>
<comment type="similarity">
    <text evidence="12 13">Belongs to the DnaG primase family.</text>
</comment>
<name>A0A0G0VPY4_UNCKA</name>
<dbReference type="EC" id="2.7.7.101" evidence="12"/>
<keyword evidence="3 12" id="KW-0808">Transferase</keyword>
<dbReference type="Gene3D" id="1.10.860.10">
    <property type="entry name" value="DNAb Helicase, Chain A"/>
    <property type="match status" value="1"/>
</dbReference>
<comment type="catalytic activity">
    <reaction evidence="12">
        <text>ssDNA + n NTP = ssDNA/pppN(pN)n-1 hybrid + (n-1) diphosphate.</text>
        <dbReference type="EC" id="2.7.7.101"/>
    </reaction>
</comment>
<dbReference type="SUPFAM" id="SSF57783">
    <property type="entry name" value="Zinc beta-ribbon"/>
    <property type="match status" value="1"/>
</dbReference>
<keyword evidence="5 12" id="KW-0235">DNA replication</keyword>
<dbReference type="SUPFAM" id="SSF56731">
    <property type="entry name" value="DNA primase core"/>
    <property type="match status" value="1"/>
</dbReference>
<evidence type="ECO:0000313" key="17">
    <source>
        <dbReference type="Proteomes" id="UP000033947"/>
    </source>
</evidence>
<keyword evidence="9" id="KW-0460">Magnesium</keyword>
<evidence type="ECO:0000313" key="16">
    <source>
        <dbReference type="EMBL" id="KKS02969.1"/>
    </source>
</evidence>
<dbReference type="PANTHER" id="PTHR30313">
    <property type="entry name" value="DNA PRIMASE"/>
    <property type="match status" value="1"/>
</dbReference>
<dbReference type="InterPro" id="IPR030846">
    <property type="entry name" value="DnaG_bac"/>
</dbReference>
<evidence type="ECO:0000256" key="13">
    <source>
        <dbReference type="PIRNR" id="PIRNR002811"/>
    </source>
</evidence>
<keyword evidence="6 12" id="KW-0479">Metal-binding</keyword>
<feature type="zinc finger region" description="CHC2-type" evidence="12 14">
    <location>
        <begin position="34"/>
        <end position="58"/>
    </location>
</feature>
<comment type="subunit">
    <text evidence="12">Monomer. Interacts with DnaB.</text>
</comment>
<comment type="function">
    <text evidence="12 13">RNA polymerase that catalyzes the synthesis of short RNA molecules used as primers for DNA polymerase during DNA replication.</text>
</comment>
<evidence type="ECO:0000256" key="11">
    <source>
        <dbReference type="ARBA" id="ARBA00023163"/>
    </source>
</evidence>
<evidence type="ECO:0000256" key="6">
    <source>
        <dbReference type="ARBA" id="ARBA00022723"/>
    </source>
</evidence>
<evidence type="ECO:0000256" key="2">
    <source>
        <dbReference type="ARBA" id="ARBA00022515"/>
    </source>
</evidence>
<reference evidence="16 17" key="1">
    <citation type="journal article" date="2015" name="Nature">
        <title>rRNA introns, odd ribosomes, and small enigmatic genomes across a large radiation of phyla.</title>
        <authorList>
            <person name="Brown C.T."/>
            <person name="Hug L.A."/>
            <person name="Thomas B.C."/>
            <person name="Sharon I."/>
            <person name="Castelle C.J."/>
            <person name="Singh A."/>
            <person name="Wilkins M.J."/>
            <person name="Williams K.H."/>
            <person name="Banfield J.F."/>
        </authorList>
    </citation>
    <scope>NUCLEOTIDE SEQUENCE [LARGE SCALE GENOMIC DNA]</scope>
</reference>
<evidence type="ECO:0000256" key="4">
    <source>
        <dbReference type="ARBA" id="ARBA00022695"/>
    </source>
</evidence>
<keyword evidence="2 12" id="KW-0639">Primosome</keyword>
<dbReference type="Gene3D" id="3.40.1360.10">
    <property type="match status" value="1"/>
</dbReference>
<dbReference type="InterPro" id="IPR013264">
    <property type="entry name" value="DNAG_N"/>
</dbReference>
<protein>
    <recommendedName>
        <fullName evidence="12 13">DNA primase</fullName>
        <ecNumber evidence="12">2.7.7.101</ecNumber>
    </recommendedName>
</protein>
<dbReference type="FunFam" id="3.90.580.10:FF:000001">
    <property type="entry name" value="DNA primase"/>
    <property type="match status" value="1"/>
</dbReference>
<dbReference type="GO" id="GO:0003899">
    <property type="term" value="F:DNA-directed RNA polymerase activity"/>
    <property type="evidence" value="ECO:0007669"/>
    <property type="project" value="UniProtKB-UniRule"/>
</dbReference>
<keyword evidence="8 12" id="KW-0862">Zinc</keyword>
<dbReference type="GO" id="GO:1990077">
    <property type="term" value="C:primosome complex"/>
    <property type="evidence" value="ECO:0007669"/>
    <property type="project" value="UniProtKB-KW"/>
</dbReference>
<evidence type="ECO:0000256" key="10">
    <source>
        <dbReference type="ARBA" id="ARBA00023125"/>
    </source>
</evidence>
<dbReference type="SMART" id="SM00400">
    <property type="entry name" value="ZnF_CHCC"/>
    <property type="match status" value="1"/>
</dbReference>
<dbReference type="SMART" id="SM00493">
    <property type="entry name" value="TOPRIM"/>
    <property type="match status" value="1"/>
</dbReference>
<dbReference type="InterPro" id="IPR050219">
    <property type="entry name" value="DnaG_primase"/>
</dbReference>
<accession>A0A0G0VPY4</accession>
<evidence type="ECO:0000256" key="9">
    <source>
        <dbReference type="ARBA" id="ARBA00022842"/>
    </source>
</evidence>
<dbReference type="NCBIfam" id="TIGR01391">
    <property type="entry name" value="dnaG"/>
    <property type="match status" value="1"/>
</dbReference>
<dbReference type="PANTHER" id="PTHR30313:SF2">
    <property type="entry name" value="DNA PRIMASE"/>
    <property type="match status" value="1"/>
</dbReference>